<dbReference type="RefSeq" id="WP_090347635.1">
    <property type="nucleotide sequence ID" value="NZ_LT629751.1"/>
</dbReference>
<evidence type="ECO:0000313" key="7">
    <source>
        <dbReference type="EMBL" id="SDR93881.1"/>
    </source>
</evidence>
<dbReference type="GO" id="GO:0005524">
    <property type="term" value="F:ATP binding"/>
    <property type="evidence" value="ECO:0007669"/>
    <property type="project" value="UniProtKB-UniRule"/>
</dbReference>
<dbReference type="Gene3D" id="1.10.510.10">
    <property type="entry name" value="Transferase(Phosphotransferase) domain 1"/>
    <property type="match status" value="1"/>
</dbReference>
<organism evidence="7 8">
    <name type="scientific">Pseudomonas oryzae</name>
    <dbReference type="NCBI Taxonomy" id="1392877"/>
    <lineage>
        <taxon>Bacteria</taxon>
        <taxon>Pseudomonadati</taxon>
        <taxon>Pseudomonadota</taxon>
        <taxon>Gammaproteobacteria</taxon>
        <taxon>Pseudomonadales</taxon>
        <taxon>Pseudomonadaceae</taxon>
        <taxon>Pseudomonas</taxon>
    </lineage>
</organism>
<dbReference type="InterPro" id="IPR011009">
    <property type="entry name" value="Kinase-like_dom_sf"/>
</dbReference>
<dbReference type="InterPro" id="IPR017441">
    <property type="entry name" value="Protein_kinase_ATP_BS"/>
</dbReference>
<keyword evidence="3 7" id="KW-0418">Kinase</keyword>
<dbReference type="PANTHER" id="PTHR43289">
    <property type="entry name" value="MITOGEN-ACTIVATED PROTEIN KINASE KINASE KINASE 20-RELATED"/>
    <property type="match status" value="1"/>
</dbReference>
<evidence type="ECO:0000259" key="6">
    <source>
        <dbReference type="PROSITE" id="PS50011"/>
    </source>
</evidence>
<gene>
    <name evidence="7" type="ORF">SAMN05216221_0701</name>
</gene>
<evidence type="ECO:0000256" key="2">
    <source>
        <dbReference type="ARBA" id="ARBA00022741"/>
    </source>
</evidence>
<proteinExistence type="predicted"/>
<dbReference type="EMBL" id="LT629751">
    <property type="protein sequence ID" value="SDR93881.1"/>
    <property type="molecule type" value="Genomic_DNA"/>
</dbReference>
<accession>A0A1H1N427</accession>
<evidence type="ECO:0000256" key="5">
    <source>
        <dbReference type="PROSITE-ProRule" id="PRU10141"/>
    </source>
</evidence>
<keyword evidence="8" id="KW-1185">Reference proteome</keyword>
<dbReference type="PANTHER" id="PTHR43289:SF33">
    <property type="entry name" value="SERINE_THREONINE KINASE 31"/>
    <property type="match status" value="1"/>
</dbReference>
<dbReference type="PROSITE" id="PS00107">
    <property type="entry name" value="PROTEIN_KINASE_ATP"/>
    <property type="match status" value="1"/>
</dbReference>
<sequence length="326" mass="35702">MSPAACNQTYFAFAAGAQPAVNPQVAPPPGPLPDLLSGRYRIERLLGVGGMGAVYRARDLLREQFGDPEPWVALKTLSEEFSAYPDAHALLYGEYALTLRLRHPHVIRPYGFEVDAASRRAFMTLELLKGPTLDQLQDEHPHGLPWPALRDVAIPLLEALAHAHGAGVLHGDLKPGNVILAEDGLRLFDFGLGQSLEGALDGLPRLSRERFVAWTPGYAAPELLDGEPLSAAADLYSLACLLHELAGGSHPFGRLDAREARQQRLDRQLQRPGNLPAPCWPALRTALALDPGQRRIDAAGLLGSFRQCTPGRLQRWWRRLAPAQKM</sequence>
<evidence type="ECO:0000313" key="8">
    <source>
        <dbReference type="Proteomes" id="UP000243359"/>
    </source>
</evidence>
<dbReference type="CDD" id="cd14014">
    <property type="entry name" value="STKc_PknB_like"/>
    <property type="match status" value="1"/>
</dbReference>
<keyword evidence="4 5" id="KW-0067">ATP-binding</keyword>
<feature type="binding site" evidence="5">
    <location>
        <position position="75"/>
    </location>
    <ligand>
        <name>ATP</name>
        <dbReference type="ChEBI" id="CHEBI:30616"/>
    </ligand>
</feature>
<dbReference type="InterPro" id="IPR008271">
    <property type="entry name" value="Ser/Thr_kinase_AS"/>
</dbReference>
<protein>
    <submittedName>
        <fullName evidence="7">Serine/threonine-protein kinase Stk1</fullName>
    </submittedName>
</protein>
<dbReference type="STRING" id="1392877.SAMN05216221_0701"/>
<dbReference type="OrthoDB" id="9801841at2"/>
<dbReference type="InterPro" id="IPR000719">
    <property type="entry name" value="Prot_kinase_dom"/>
</dbReference>
<evidence type="ECO:0000256" key="1">
    <source>
        <dbReference type="ARBA" id="ARBA00022679"/>
    </source>
</evidence>
<name>A0A1H1N427_9PSED</name>
<evidence type="ECO:0000256" key="3">
    <source>
        <dbReference type="ARBA" id="ARBA00022777"/>
    </source>
</evidence>
<reference evidence="8" key="1">
    <citation type="submission" date="2016-10" db="EMBL/GenBank/DDBJ databases">
        <authorList>
            <person name="Varghese N."/>
            <person name="Submissions S."/>
        </authorList>
    </citation>
    <scope>NUCLEOTIDE SEQUENCE [LARGE SCALE GENOMIC DNA]</scope>
    <source>
        <strain evidence="8">KCTC 32247</strain>
    </source>
</reference>
<keyword evidence="2 5" id="KW-0547">Nucleotide-binding</keyword>
<dbReference type="Gene3D" id="3.30.200.20">
    <property type="entry name" value="Phosphorylase Kinase, domain 1"/>
    <property type="match status" value="1"/>
</dbReference>
<feature type="domain" description="Protein kinase" evidence="6">
    <location>
        <begin position="40"/>
        <end position="306"/>
    </location>
</feature>
<dbReference type="PROSITE" id="PS00108">
    <property type="entry name" value="PROTEIN_KINASE_ST"/>
    <property type="match status" value="1"/>
</dbReference>
<evidence type="ECO:0000256" key="4">
    <source>
        <dbReference type="ARBA" id="ARBA00022840"/>
    </source>
</evidence>
<dbReference type="GO" id="GO:0004674">
    <property type="term" value="F:protein serine/threonine kinase activity"/>
    <property type="evidence" value="ECO:0007669"/>
    <property type="project" value="TreeGrafter"/>
</dbReference>
<dbReference type="SUPFAM" id="SSF56112">
    <property type="entry name" value="Protein kinase-like (PK-like)"/>
    <property type="match status" value="1"/>
</dbReference>
<dbReference type="Proteomes" id="UP000243359">
    <property type="component" value="Chromosome I"/>
</dbReference>
<keyword evidence="1" id="KW-0808">Transferase</keyword>
<dbReference type="Pfam" id="PF00069">
    <property type="entry name" value="Pkinase"/>
    <property type="match status" value="1"/>
</dbReference>
<dbReference type="PROSITE" id="PS50011">
    <property type="entry name" value="PROTEIN_KINASE_DOM"/>
    <property type="match status" value="1"/>
</dbReference>
<dbReference type="AlphaFoldDB" id="A0A1H1N427"/>
<dbReference type="SMART" id="SM00220">
    <property type="entry name" value="S_TKc"/>
    <property type="match status" value="1"/>
</dbReference>